<organism evidence="1 2">
    <name type="scientific">Myroides odoratimimus</name>
    <dbReference type="NCBI Taxonomy" id="76832"/>
    <lineage>
        <taxon>Bacteria</taxon>
        <taxon>Pseudomonadati</taxon>
        <taxon>Bacteroidota</taxon>
        <taxon>Flavobacteriia</taxon>
        <taxon>Flavobacteriales</taxon>
        <taxon>Flavobacteriaceae</taxon>
        <taxon>Myroides</taxon>
    </lineage>
</organism>
<dbReference type="eggNOG" id="ENOG5032YZ6">
    <property type="taxonomic scope" value="Bacteria"/>
</dbReference>
<dbReference type="EMBL" id="CP013690">
    <property type="protein sequence ID" value="ALU25602.1"/>
    <property type="molecule type" value="Genomic_DNA"/>
</dbReference>
<proteinExistence type="predicted"/>
<gene>
    <name evidence="1" type="ORF">AS202_05390</name>
</gene>
<dbReference type="KEGG" id="mod:AS202_05390"/>
<accession>A0A0S7EAN3</accession>
<reference evidence="1 2" key="1">
    <citation type="journal article" date="2016" name="J. Zhejiang Univ. Sci. B">
        <title>Antibiotic resistance mechanisms of Myroides sp.</title>
        <authorList>
            <person name="Hu S."/>
            <person name="Yuan S."/>
            <person name="Qu H."/>
            <person name="Jiang T."/>
            <person name="Zhou Y."/>
            <person name="Wang M."/>
            <person name="Ming D."/>
        </authorList>
    </citation>
    <scope>NUCLEOTIDE SEQUENCE [LARGE SCALE GENOMIC DNA]</scope>
    <source>
        <strain evidence="1 2">PR63039</strain>
    </source>
</reference>
<evidence type="ECO:0000313" key="2">
    <source>
        <dbReference type="Proteomes" id="UP000069030"/>
    </source>
</evidence>
<dbReference type="RefSeq" id="WP_006257945.1">
    <property type="nucleotide sequence ID" value="NZ_BCMQ01000002.1"/>
</dbReference>
<sequence length="116" mass="13259">MAFKDIKENLDDIKTNSEEFINTSLDYYRLWGFKITAKAGSKFMTLLLVCLFVMMSLLFLSLFAAYALAACLESTALGFLIVAAFYMLIAVLAYLFRKPLVEKPFLRKLSEIIFND</sequence>
<protein>
    <submittedName>
        <fullName evidence="1">Uncharacterized protein</fullName>
    </submittedName>
</protein>
<dbReference type="Proteomes" id="UP000069030">
    <property type="component" value="Chromosome"/>
</dbReference>
<name>A0A0S7EAN3_9FLAO</name>
<dbReference type="AlphaFoldDB" id="A0A0S7EAN3"/>
<evidence type="ECO:0000313" key="1">
    <source>
        <dbReference type="EMBL" id="ALU25602.1"/>
    </source>
</evidence>